<dbReference type="EMBL" id="JAQOMS010000002">
    <property type="protein sequence ID" value="MDC2888481.1"/>
    <property type="molecule type" value="Genomic_DNA"/>
</dbReference>
<accession>A0ABT5FAB4</accession>
<evidence type="ECO:0000313" key="2">
    <source>
        <dbReference type="Proteomes" id="UP001528411"/>
    </source>
</evidence>
<proteinExistence type="predicted"/>
<organism evidence="1 2">
    <name type="scientific">Psychrosphaera algicola</name>
    <dbReference type="NCBI Taxonomy" id="3023714"/>
    <lineage>
        <taxon>Bacteria</taxon>
        <taxon>Pseudomonadati</taxon>
        <taxon>Pseudomonadota</taxon>
        <taxon>Gammaproteobacteria</taxon>
        <taxon>Alteromonadales</taxon>
        <taxon>Pseudoalteromonadaceae</taxon>
        <taxon>Psychrosphaera</taxon>
    </lineage>
</organism>
<reference evidence="1 2" key="1">
    <citation type="submission" date="2023-01" db="EMBL/GenBank/DDBJ databases">
        <title>Psychrosphaera sp. nov., isolated from marine algae.</title>
        <authorList>
            <person name="Bayburt H."/>
            <person name="Choi B.J."/>
            <person name="Kim J.M."/>
            <person name="Choi D.G."/>
            <person name="Jeon C.O."/>
        </authorList>
    </citation>
    <scope>NUCLEOTIDE SEQUENCE [LARGE SCALE GENOMIC DNA]</scope>
    <source>
        <strain evidence="1 2">G1-22</strain>
    </source>
</reference>
<sequence length="117" mass="13061">MNSIASSYSNVPKYVDYTKTNSGITRVSQEKQVFAETLQDTRAREDVAQTQSRFDDKPEKVIAPSSDTVKQLQQFSSNRYPENANGLGRVAINSYGKYASNEVVADFSDKVKVDLRA</sequence>
<gene>
    <name evidence="1" type="ORF">PN838_06610</name>
</gene>
<dbReference type="Proteomes" id="UP001528411">
    <property type="component" value="Unassembled WGS sequence"/>
</dbReference>
<evidence type="ECO:0000313" key="1">
    <source>
        <dbReference type="EMBL" id="MDC2888481.1"/>
    </source>
</evidence>
<dbReference type="RefSeq" id="WP_215963620.1">
    <property type="nucleotide sequence ID" value="NZ_JAQOMS010000002.1"/>
</dbReference>
<keyword evidence="2" id="KW-1185">Reference proteome</keyword>
<comment type="caution">
    <text evidence="1">The sequence shown here is derived from an EMBL/GenBank/DDBJ whole genome shotgun (WGS) entry which is preliminary data.</text>
</comment>
<name>A0ABT5FAB4_9GAMM</name>
<protein>
    <submittedName>
        <fullName evidence="1">Uncharacterized protein</fullName>
    </submittedName>
</protein>